<proteinExistence type="predicted"/>
<dbReference type="EMBL" id="KI285578">
    <property type="protein sequence ID" value="ESA11830.1"/>
    <property type="molecule type" value="Genomic_DNA"/>
</dbReference>
<sequence length="60" mass="6675">MLSYCNSYGLSLPGLMTRLKFCIKYGIGTVHSVKLVKAQNKWGINNNSTSKVEDNRPKLG</sequence>
<evidence type="ECO:0000313" key="1">
    <source>
        <dbReference type="EMBL" id="ESA11830.1"/>
    </source>
</evidence>
<organism evidence="1">
    <name type="scientific">Rhizophagus irregularis (strain DAOM 181602 / DAOM 197198 / MUCL 43194)</name>
    <name type="common">Arbuscular mycorrhizal fungus</name>
    <name type="synonym">Glomus intraradices</name>
    <dbReference type="NCBI Taxonomy" id="747089"/>
    <lineage>
        <taxon>Eukaryota</taxon>
        <taxon>Fungi</taxon>
        <taxon>Fungi incertae sedis</taxon>
        <taxon>Mucoromycota</taxon>
        <taxon>Glomeromycotina</taxon>
        <taxon>Glomeromycetes</taxon>
        <taxon>Glomerales</taxon>
        <taxon>Glomeraceae</taxon>
        <taxon>Rhizophagus</taxon>
    </lineage>
</organism>
<name>U9TUP3_RHIID</name>
<gene>
    <name evidence="1" type="ORF">GLOINDRAFT_27841</name>
</gene>
<protein>
    <submittedName>
        <fullName evidence="1">Uncharacterized protein</fullName>
    </submittedName>
</protein>
<reference evidence="1" key="1">
    <citation type="submission" date="2013-07" db="EMBL/GenBank/DDBJ databases">
        <title>The genome of an arbuscular mycorrhizal fungus provides insights into the evolution of the oldest plant symbiosis.</title>
        <authorList>
            <consortium name="DOE Joint Genome Institute"/>
            <person name="Tisserant E."/>
            <person name="Malbreil M."/>
            <person name="Kuo A."/>
            <person name="Kohler A."/>
            <person name="Symeonidi A."/>
            <person name="Balestrini R."/>
            <person name="Charron P."/>
            <person name="Duensing N."/>
            <person name="Frei-dit-Frey N."/>
            <person name="Gianinazzi-Pearson V."/>
            <person name="Gilbert B."/>
            <person name="Handa Y."/>
            <person name="Hijri M."/>
            <person name="Kaul R."/>
            <person name="Kawaguchi M."/>
            <person name="Krajinski F."/>
            <person name="Lammers P."/>
            <person name="Lapierre D."/>
            <person name="Masclaux F.G."/>
            <person name="Murat C."/>
            <person name="Morin E."/>
            <person name="Ndikumana S."/>
            <person name="Pagni M."/>
            <person name="Petitpierre D."/>
            <person name="Requena N."/>
            <person name="Rosikiewicz P."/>
            <person name="Riley R."/>
            <person name="Saito K."/>
            <person name="San Clemente H."/>
            <person name="Shapiro H."/>
            <person name="van Tuinen D."/>
            <person name="Becard G."/>
            <person name="Bonfante P."/>
            <person name="Paszkowski U."/>
            <person name="Shachar-Hill Y."/>
            <person name="Young J.P."/>
            <person name="Sanders I.R."/>
            <person name="Henrissat B."/>
            <person name="Rensing S.A."/>
            <person name="Grigoriev I.V."/>
            <person name="Corradi N."/>
            <person name="Roux C."/>
            <person name="Martin F."/>
        </authorList>
    </citation>
    <scope>NUCLEOTIDE SEQUENCE</scope>
    <source>
        <strain evidence="1">DAOM 197198</strain>
    </source>
</reference>
<dbReference type="AlphaFoldDB" id="U9TUP3"/>
<accession>U9TUP3</accession>
<dbReference type="HOGENOM" id="CLU_2942931_0_0_1"/>